<accession>D7SUD0</accession>
<name>D7SUD0_VITVI</name>
<organism evidence="1 2">
    <name type="scientific">Vitis vinifera</name>
    <name type="common">Grape</name>
    <dbReference type="NCBI Taxonomy" id="29760"/>
    <lineage>
        <taxon>Eukaryota</taxon>
        <taxon>Viridiplantae</taxon>
        <taxon>Streptophyta</taxon>
        <taxon>Embryophyta</taxon>
        <taxon>Tracheophyta</taxon>
        <taxon>Spermatophyta</taxon>
        <taxon>Magnoliopsida</taxon>
        <taxon>eudicotyledons</taxon>
        <taxon>Gunneridae</taxon>
        <taxon>Pentapetalae</taxon>
        <taxon>rosids</taxon>
        <taxon>Vitales</taxon>
        <taxon>Vitaceae</taxon>
        <taxon>Viteae</taxon>
        <taxon>Vitis</taxon>
    </lineage>
</organism>
<gene>
    <name evidence="1" type="ordered locus">VIT_04s0008g03700</name>
</gene>
<evidence type="ECO:0000313" key="1">
    <source>
        <dbReference type="EMBL" id="CBI20879.3"/>
    </source>
</evidence>
<dbReference type="PaxDb" id="29760-VIT_04s0008g03700.t01"/>
<dbReference type="EMBL" id="FN595231">
    <property type="protein sequence ID" value="CBI20879.3"/>
    <property type="molecule type" value="Genomic_DNA"/>
</dbReference>
<evidence type="ECO:0000313" key="2">
    <source>
        <dbReference type="Proteomes" id="UP000009183"/>
    </source>
</evidence>
<dbReference type="InParanoid" id="D7SUD0"/>
<keyword evidence="2" id="KW-1185">Reference proteome</keyword>
<protein>
    <submittedName>
        <fullName evidence="1">Uncharacterized protein</fullName>
    </submittedName>
</protein>
<reference evidence="2" key="1">
    <citation type="journal article" date="2007" name="Nature">
        <title>The grapevine genome sequence suggests ancestral hexaploidization in major angiosperm phyla.</title>
        <authorList>
            <consortium name="The French-Italian Public Consortium for Grapevine Genome Characterization."/>
            <person name="Jaillon O."/>
            <person name="Aury J.-M."/>
            <person name="Noel B."/>
            <person name="Policriti A."/>
            <person name="Clepet C."/>
            <person name="Casagrande A."/>
            <person name="Choisne N."/>
            <person name="Aubourg S."/>
            <person name="Vitulo N."/>
            <person name="Jubin C."/>
            <person name="Vezzi A."/>
            <person name="Legeai F."/>
            <person name="Hugueney P."/>
            <person name="Dasilva C."/>
            <person name="Horner D."/>
            <person name="Mica E."/>
            <person name="Jublot D."/>
            <person name="Poulain J."/>
            <person name="Bruyere C."/>
            <person name="Billault A."/>
            <person name="Segurens B."/>
            <person name="Gouyvenoux M."/>
            <person name="Ugarte E."/>
            <person name="Cattonaro F."/>
            <person name="Anthouard V."/>
            <person name="Vico V."/>
            <person name="Del Fabbro C."/>
            <person name="Alaux M."/>
            <person name="Di Gaspero G."/>
            <person name="Dumas V."/>
            <person name="Felice N."/>
            <person name="Paillard S."/>
            <person name="Juman I."/>
            <person name="Moroldo M."/>
            <person name="Scalabrin S."/>
            <person name="Canaguier A."/>
            <person name="Le Clainche I."/>
            <person name="Malacrida G."/>
            <person name="Durand E."/>
            <person name="Pesole G."/>
            <person name="Laucou V."/>
            <person name="Chatelet P."/>
            <person name="Merdinoglu D."/>
            <person name="Delledonne M."/>
            <person name="Pezzotti M."/>
            <person name="Lecharny A."/>
            <person name="Scarpelli C."/>
            <person name="Artiguenave F."/>
            <person name="Pe M.E."/>
            <person name="Valle G."/>
            <person name="Morgante M."/>
            <person name="Caboche M."/>
            <person name="Adam-Blondon A.-F."/>
            <person name="Weissenbach J."/>
            <person name="Quetier F."/>
            <person name="Wincker P."/>
        </authorList>
    </citation>
    <scope>NUCLEOTIDE SEQUENCE [LARGE SCALE GENOMIC DNA]</scope>
    <source>
        <strain evidence="2">cv. Pinot noir / PN40024</strain>
    </source>
</reference>
<dbReference type="AlphaFoldDB" id="D7SUD0"/>
<dbReference type="HOGENOM" id="CLU_3243233_0_0_1"/>
<dbReference type="Proteomes" id="UP000009183">
    <property type="component" value="Chromosome 4"/>
</dbReference>
<sequence>MFGCREKKKNRGKSKKSVFGLLLFHRFLRFSLLPIVVKGHSHL</sequence>
<proteinExistence type="predicted"/>